<comment type="caution">
    <text evidence="5">The sequence shown here is derived from an EMBL/GenBank/DDBJ whole genome shotgun (WGS) entry which is preliminary data.</text>
</comment>
<reference evidence="5 6" key="1">
    <citation type="submission" date="2018-08" db="EMBL/GenBank/DDBJ databases">
        <title>Isolation, diversity and antifungal activity of Actinobacteria from cow dung.</title>
        <authorList>
            <person name="Ling L."/>
        </authorList>
    </citation>
    <scope>NUCLEOTIDE SEQUENCE [LARGE SCALE GENOMIC DNA]</scope>
    <source>
        <strain evidence="5 6">NEAU-LLE</strain>
    </source>
</reference>
<dbReference type="Gene3D" id="3.30.60.230">
    <property type="entry name" value="Lsr2, dimerization domain"/>
    <property type="match status" value="1"/>
</dbReference>
<keyword evidence="6" id="KW-1185">Reference proteome</keyword>
<accession>A0A371NVZ6</accession>
<feature type="compositionally biased region" description="Low complexity" evidence="2">
    <location>
        <begin position="69"/>
        <end position="78"/>
    </location>
</feature>
<dbReference type="Pfam" id="PF11774">
    <property type="entry name" value="Lsr2"/>
    <property type="match status" value="1"/>
</dbReference>
<dbReference type="Proteomes" id="UP000262172">
    <property type="component" value="Unassembled WGS sequence"/>
</dbReference>
<feature type="domain" description="Lsr2 DNA-binding" evidence="4">
    <location>
        <begin position="78"/>
        <end position="113"/>
    </location>
</feature>
<sequence length="114" mass="12210">MARRIVHQLVDDIDGTLLEVGDGETIHFSVGGTAYEIDLNNEHAEEFRAALAPYIQAGRRAGSAGGGRSASPRRSASRNSDTAAIREWAGANGYKVSERGRISAEVVEAYRAAH</sequence>
<name>A0A371NVZ6_9MICO</name>
<dbReference type="AlphaFoldDB" id="A0A371NVZ6"/>
<proteinExistence type="predicted"/>
<evidence type="ECO:0000313" key="6">
    <source>
        <dbReference type="Proteomes" id="UP000262172"/>
    </source>
</evidence>
<dbReference type="GO" id="GO:0016746">
    <property type="term" value="F:acyltransferase activity"/>
    <property type="evidence" value="ECO:0007669"/>
    <property type="project" value="InterPro"/>
</dbReference>
<feature type="region of interest" description="Disordered" evidence="2">
    <location>
        <begin position="59"/>
        <end position="83"/>
    </location>
</feature>
<dbReference type="InterPro" id="IPR024412">
    <property type="entry name" value="Lsr2_dim_dom"/>
</dbReference>
<evidence type="ECO:0000259" key="3">
    <source>
        <dbReference type="Pfam" id="PF11774"/>
    </source>
</evidence>
<dbReference type="OrthoDB" id="4113332at2"/>
<feature type="domain" description="Lsr2 dimerization" evidence="3">
    <location>
        <begin position="1"/>
        <end position="62"/>
    </location>
</feature>
<evidence type="ECO:0000256" key="1">
    <source>
        <dbReference type="ARBA" id="ARBA00023125"/>
    </source>
</evidence>
<dbReference type="Gene3D" id="4.10.320.10">
    <property type="entry name" value="E3-binding domain"/>
    <property type="match status" value="1"/>
</dbReference>
<dbReference type="GO" id="GO:0003677">
    <property type="term" value="F:DNA binding"/>
    <property type="evidence" value="ECO:0007669"/>
    <property type="project" value="UniProtKB-KW"/>
</dbReference>
<dbReference type="RefSeq" id="WP_116241912.1">
    <property type="nucleotide sequence ID" value="NZ_QUAB01000039.1"/>
</dbReference>
<organism evidence="5 6">
    <name type="scientific">Microbacterium bovistercoris</name>
    <dbReference type="NCBI Taxonomy" id="2293570"/>
    <lineage>
        <taxon>Bacteria</taxon>
        <taxon>Bacillati</taxon>
        <taxon>Actinomycetota</taxon>
        <taxon>Actinomycetes</taxon>
        <taxon>Micrococcales</taxon>
        <taxon>Microbacteriaceae</taxon>
        <taxon>Microbacterium</taxon>
    </lineage>
</organism>
<dbReference type="InterPro" id="IPR055370">
    <property type="entry name" value="Lsr2_DNA-bd"/>
</dbReference>
<gene>
    <name evidence="5" type="ORF">DY023_08605</name>
</gene>
<dbReference type="InterPro" id="IPR042261">
    <property type="entry name" value="Lsr2-like_dimerization"/>
</dbReference>
<dbReference type="Pfam" id="PF23359">
    <property type="entry name" value="Lsr2_DNA-bd"/>
    <property type="match status" value="1"/>
</dbReference>
<evidence type="ECO:0000259" key="4">
    <source>
        <dbReference type="Pfam" id="PF23359"/>
    </source>
</evidence>
<dbReference type="EMBL" id="QUAB01000039">
    <property type="protein sequence ID" value="REJ05980.1"/>
    <property type="molecule type" value="Genomic_DNA"/>
</dbReference>
<dbReference type="InterPro" id="IPR036625">
    <property type="entry name" value="E3-bd_dom_sf"/>
</dbReference>
<evidence type="ECO:0000256" key="2">
    <source>
        <dbReference type="SAM" id="MobiDB-lite"/>
    </source>
</evidence>
<keyword evidence="1" id="KW-0238">DNA-binding</keyword>
<evidence type="ECO:0000313" key="5">
    <source>
        <dbReference type="EMBL" id="REJ05980.1"/>
    </source>
</evidence>
<protein>
    <submittedName>
        <fullName evidence="5">Lsr2 family protein</fullName>
    </submittedName>
</protein>